<evidence type="ECO:0000313" key="2">
    <source>
        <dbReference type="Proteomes" id="UP000002038"/>
    </source>
</evidence>
<dbReference type="Proteomes" id="UP000002038">
    <property type="component" value="Unassembled WGS sequence"/>
</dbReference>
<name>A0A179UFX5_BLAGS</name>
<organism evidence="1 2">
    <name type="scientific">Blastomyces gilchristii (strain SLH14081)</name>
    <name type="common">Blastomyces dermatitidis</name>
    <dbReference type="NCBI Taxonomy" id="559298"/>
    <lineage>
        <taxon>Eukaryota</taxon>
        <taxon>Fungi</taxon>
        <taxon>Dikarya</taxon>
        <taxon>Ascomycota</taxon>
        <taxon>Pezizomycotina</taxon>
        <taxon>Eurotiomycetes</taxon>
        <taxon>Eurotiomycetidae</taxon>
        <taxon>Onygenales</taxon>
        <taxon>Ajellomycetaceae</taxon>
        <taxon>Blastomyces</taxon>
    </lineage>
</organism>
<dbReference type="EMBL" id="GG657450">
    <property type="protein sequence ID" value="OAT05911.1"/>
    <property type="molecule type" value="Genomic_DNA"/>
</dbReference>
<proteinExistence type="predicted"/>
<reference evidence="2" key="1">
    <citation type="journal article" date="2015" name="PLoS Genet.">
        <title>The dynamic genome and transcriptome of the human fungal pathogen Blastomyces and close relative Emmonsia.</title>
        <authorList>
            <person name="Munoz J.F."/>
            <person name="Gauthier G.M."/>
            <person name="Desjardins C.A."/>
            <person name="Gallo J.E."/>
            <person name="Holder J."/>
            <person name="Sullivan T.D."/>
            <person name="Marty A.J."/>
            <person name="Carmen J.C."/>
            <person name="Chen Z."/>
            <person name="Ding L."/>
            <person name="Gujja S."/>
            <person name="Magrini V."/>
            <person name="Misas E."/>
            <person name="Mitreva M."/>
            <person name="Priest M."/>
            <person name="Saif S."/>
            <person name="Whiston E.A."/>
            <person name="Young S."/>
            <person name="Zeng Q."/>
            <person name="Goldman W.E."/>
            <person name="Mardis E.R."/>
            <person name="Taylor J.W."/>
            <person name="McEwen J.G."/>
            <person name="Clay O.K."/>
            <person name="Klein B.S."/>
            <person name="Cuomo C.A."/>
        </authorList>
    </citation>
    <scope>NUCLEOTIDE SEQUENCE [LARGE SCALE GENOMIC DNA]</scope>
    <source>
        <strain evidence="2">SLH14081</strain>
    </source>
</reference>
<dbReference type="AlphaFoldDB" id="A0A179UFX5"/>
<dbReference type="GeneID" id="42528605"/>
<dbReference type="RefSeq" id="XP_031576947.1">
    <property type="nucleotide sequence ID" value="XM_031724453.1"/>
</dbReference>
<gene>
    <name evidence="1" type="ORF">BDBG_16510</name>
</gene>
<protein>
    <submittedName>
        <fullName evidence="1">Uncharacterized protein</fullName>
    </submittedName>
</protein>
<accession>A0A179UFX5</accession>
<keyword evidence="2" id="KW-1185">Reference proteome</keyword>
<dbReference type="KEGG" id="bgh:BDBG_16510"/>
<evidence type="ECO:0000313" key="1">
    <source>
        <dbReference type="EMBL" id="OAT05911.1"/>
    </source>
</evidence>
<dbReference type="VEuPathDB" id="FungiDB:BDBG_16510"/>
<sequence>MANLAEVINVSACYKDPSNGRLYISKDVIFQEDLHLADPSIPTTPHNPKVLPNAALGESTVGESSVRDSLEDLPTDPEITALPIPKNLTRAKASMEWKYYYKACVKEVNSSNLSITQALHLPHYVLDIIAEVSFCIFLPGMGQIGKGGTRVRLGVGVLEHQRWTGFSRRSLLGYLHNYRSGIFQNREDWCIWLGLFTLQFVWHFGPGLWCDRGERGIIPHRSFEQRPVHVWLDNSTTTQGMRSAMGSECSYDRGLFDGSIGGFLFEKSSEFVLFYSLRVLCLIIGQILFQRVLIN</sequence>